<sequence length="999" mass="110228">MDSYSRTYSSPSFTKSPSSTSSPRSSSVDPSWVGWFSSSTSISLPEFTPLPSFPSDVTSAHFSTYLSSLLPLLLRFSDIRSHSLSDGNPHLRCDKDDGVPRSSVSDPLAAALRAVPAFFFRPDFSLEDGATFRSACPEYGSFTVAEKEAIQERLGGYLDVVEGELVREIGFRMESFFEAQLNLEELSKRIEEGSVEVRVLRDRVKGLEREVVGGAETVKELSKRRMRLVGLQGTLRLILTVNQAVSALKLLVASADCAGALDIIDDLRHLLEGDELAGLHCFRHLRDHVAASLESINNILSAEFMRASVHNVGDLDIIILSRAKAKASISMNGFEKEVKLDNEETSSLRDHLLPIVVGLLRTVKLPSVLRVYRDMLTADMKTAIKNTVADLLPILVARHAGANFSEADKTADGEGGASSLAGKLRSLTSESFVELLYAIFGIVRVHLIQAAEVKKAIEWIMCNLDDYYAANSVAAAIALGEAAAISGLDSDGQAGSKALAEKNVVARLPSFPGRTNDIGSLAVISKNFRADVLRENAEAVFAACDVAHGRWAKLLGVRALLHPKLRLQEFLSMYDITQEFIAATEKIGGRLGYSIRGTLQSQAKSYVDFQHESRMAKIRAVLDQERWAEVDVPDEFQAVVRRLIQADSFDNETVASTDSSAVNANDELDKRIDGQPSSSPIHQPGDAAVASGGQRPSPLSDTVVEPKGDSLQNSNNNKERERGKSGSQTLLYKGLNYHMVNCGIILIKMLSEYIDVYNFLPALSSEVVLRVVEILKYFNSRSCQLVLGAQAMQVSGLKSITSKHLALTSQVISFIHAMIPEIRCILLMKVPDSRKAMLQLEFDRVAQDCKVHRDEIYSKLVQIMRERLLFHLRGVQNVLSNLNKVDATDTQPSEYVRLLTKEVTILVRILMRTLHEADFHLIFRQVVFIFHSQITEAFTNALRSSEGNSPEVKRRLHRDTQHILGIIRSLPTGDLNERGIANWGKLDEFLANNFGSDAV</sequence>
<keyword evidence="2" id="KW-1185">Reference proteome</keyword>
<gene>
    <name evidence="1" type="ORF">MLD38_037266</name>
</gene>
<protein>
    <submittedName>
        <fullName evidence="1">Uncharacterized protein</fullName>
    </submittedName>
</protein>
<accession>A0ACB9LMC5</accession>
<dbReference type="Proteomes" id="UP001057402">
    <property type="component" value="Chromosome 11"/>
</dbReference>
<proteinExistence type="predicted"/>
<evidence type="ECO:0000313" key="1">
    <source>
        <dbReference type="EMBL" id="KAI4312459.1"/>
    </source>
</evidence>
<comment type="caution">
    <text evidence="1">The sequence shown here is derived from an EMBL/GenBank/DDBJ whole genome shotgun (WGS) entry which is preliminary data.</text>
</comment>
<evidence type="ECO:0000313" key="2">
    <source>
        <dbReference type="Proteomes" id="UP001057402"/>
    </source>
</evidence>
<organism evidence="1 2">
    <name type="scientific">Melastoma candidum</name>
    <dbReference type="NCBI Taxonomy" id="119954"/>
    <lineage>
        <taxon>Eukaryota</taxon>
        <taxon>Viridiplantae</taxon>
        <taxon>Streptophyta</taxon>
        <taxon>Embryophyta</taxon>
        <taxon>Tracheophyta</taxon>
        <taxon>Spermatophyta</taxon>
        <taxon>Magnoliopsida</taxon>
        <taxon>eudicotyledons</taxon>
        <taxon>Gunneridae</taxon>
        <taxon>Pentapetalae</taxon>
        <taxon>rosids</taxon>
        <taxon>malvids</taxon>
        <taxon>Myrtales</taxon>
        <taxon>Melastomataceae</taxon>
        <taxon>Melastomatoideae</taxon>
        <taxon>Melastomateae</taxon>
        <taxon>Melastoma</taxon>
    </lineage>
</organism>
<name>A0ACB9LMC5_9MYRT</name>
<reference evidence="2" key="1">
    <citation type="journal article" date="2023" name="Front. Plant Sci.">
        <title>Chromosomal-level genome assembly of Melastoma candidum provides insights into trichome evolution.</title>
        <authorList>
            <person name="Zhong Y."/>
            <person name="Wu W."/>
            <person name="Sun C."/>
            <person name="Zou P."/>
            <person name="Liu Y."/>
            <person name="Dai S."/>
            <person name="Zhou R."/>
        </authorList>
    </citation>
    <scope>NUCLEOTIDE SEQUENCE [LARGE SCALE GENOMIC DNA]</scope>
</reference>
<dbReference type="EMBL" id="CM042890">
    <property type="protein sequence ID" value="KAI4312459.1"/>
    <property type="molecule type" value="Genomic_DNA"/>
</dbReference>